<dbReference type="EMBL" id="FPHM01000101">
    <property type="protein sequence ID" value="SFV66869.1"/>
    <property type="molecule type" value="Genomic_DNA"/>
</dbReference>
<evidence type="ECO:0008006" key="2">
    <source>
        <dbReference type="Google" id="ProtNLM"/>
    </source>
</evidence>
<dbReference type="AlphaFoldDB" id="A0A1W1CM82"/>
<sequence length="167" mass="18562">MKFTLPLTLLSLLFVGCTSTDSLQPVPQIIVSIPQTEIVNKKVIKKKTSTKDKTSKTSKVKHTMRKVEHTNYSDKYMYPEDTKAAKKDPIKKAPVKKIVVVAAVKAESNVTKAPKVVKIIKAKNVANKMSKSECISMMGEDKFTHYSKIFDGEAGAIKRCAMLKAMQ</sequence>
<organism evidence="1">
    <name type="scientific">hydrothermal vent metagenome</name>
    <dbReference type="NCBI Taxonomy" id="652676"/>
    <lineage>
        <taxon>unclassified sequences</taxon>
        <taxon>metagenomes</taxon>
        <taxon>ecological metagenomes</taxon>
    </lineage>
</organism>
<gene>
    <name evidence="1" type="ORF">MNB_SV-13-1649</name>
</gene>
<protein>
    <recommendedName>
        <fullName evidence="2">Lipoprotein</fullName>
    </recommendedName>
</protein>
<proteinExistence type="predicted"/>
<dbReference type="PROSITE" id="PS51257">
    <property type="entry name" value="PROKAR_LIPOPROTEIN"/>
    <property type="match status" value="1"/>
</dbReference>
<reference evidence="1" key="1">
    <citation type="submission" date="2016-10" db="EMBL/GenBank/DDBJ databases">
        <authorList>
            <person name="de Groot N.N."/>
        </authorList>
    </citation>
    <scope>NUCLEOTIDE SEQUENCE</scope>
</reference>
<accession>A0A1W1CM82</accession>
<evidence type="ECO:0000313" key="1">
    <source>
        <dbReference type="EMBL" id="SFV66869.1"/>
    </source>
</evidence>
<name>A0A1W1CM82_9ZZZZ</name>